<evidence type="ECO:0000256" key="4">
    <source>
        <dbReference type="ARBA" id="ARBA00022692"/>
    </source>
</evidence>
<dbReference type="SUPFAM" id="SSF49464">
    <property type="entry name" value="Carboxypeptidase regulatory domain-like"/>
    <property type="match status" value="1"/>
</dbReference>
<dbReference type="InterPro" id="IPR041700">
    <property type="entry name" value="OMP_b-brl_3"/>
</dbReference>
<dbReference type="GO" id="GO:0015344">
    <property type="term" value="F:siderophore uptake transmembrane transporter activity"/>
    <property type="evidence" value="ECO:0007669"/>
    <property type="project" value="TreeGrafter"/>
</dbReference>
<keyword evidence="3" id="KW-1134">Transmembrane beta strand</keyword>
<evidence type="ECO:0000256" key="3">
    <source>
        <dbReference type="ARBA" id="ARBA00022452"/>
    </source>
</evidence>
<evidence type="ECO:0000256" key="2">
    <source>
        <dbReference type="ARBA" id="ARBA00022448"/>
    </source>
</evidence>
<keyword evidence="5" id="KW-0732">Signal</keyword>
<dbReference type="GO" id="GO:0009279">
    <property type="term" value="C:cell outer membrane"/>
    <property type="evidence" value="ECO:0007669"/>
    <property type="project" value="UniProtKB-SubCell"/>
</dbReference>
<accession>A0A2T0M9W6</accession>
<dbReference type="EMBL" id="PVYX01000002">
    <property type="protein sequence ID" value="PRX54269.1"/>
    <property type="molecule type" value="Genomic_DNA"/>
</dbReference>
<dbReference type="Pfam" id="PF14905">
    <property type="entry name" value="OMP_b-brl_3"/>
    <property type="match status" value="1"/>
</dbReference>
<dbReference type="Gene3D" id="2.40.170.20">
    <property type="entry name" value="TonB-dependent receptor, beta-barrel domain"/>
    <property type="match status" value="1"/>
</dbReference>
<keyword evidence="9" id="KW-0675">Receptor</keyword>
<organism evidence="9 10">
    <name type="scientific">Flagellimonas meridianipacifica</name>
    <dbReference type="NCBI Taxonomy" id="1080225"/>
    <lineage>
        <taxon>Bacteria</taxon>
        <taxon>Pseudomonadati</taxon>
        <taxon>Bacteroidota</taxon>
        <taxon>Flavobacteriia</taxon>
        <taxon>Flavobacteriales</taxon>
        <taxon>Flavobacteriaceae</taxon>
        <taxon>Flagellimonas</taxon>
    </lineage>
</organism>
<evidence type="ECO:0000259" key="8">
    <source>
        <dbReference type="Pfam" id="PF14905"/>
    </source>
</evidence>
<dbReference type="PANTHER" id="PTHR30069">
    <property type="entry name" value="TONB-DEPENDENT OUTER MEMBRANE RECEPTOR"/>
    <property type="match status" value="1"/>
</dbReference>
<dbReference type="InterPro" id="IPR037066">
    <property type="entry name" value="Plug_dom_sf"/>
</dbReference>
<dbReference type="RefSeq" id="WP_106145561.1">
    <property type="nucleotide sequence ID" value="NZ_PVYX01000002.1"/>
</dbReference>
<keyword evidence="6" id="KW-0472">Membrane</keyword>
<sequence length="804" mass="91045">MRNQLFLFMVITIFAKTALIAQQPITGLVIDEQNTPVPFANVILLKARDTTMINGTTSTEEGKFELMNSSDKPVLVQVSLLGYKDFFSGSIAPDSATDLGTIQLEVDTQMLSEVVIRGELPLIQQKIDRTVVNVQGAVSSAGNTTLNVLSKAPSVTVNRSTNQISMMGKQGVLVMMDDKQMRMDMPELISFLDNMPADNINTIELITSPPASYDAQGVAGIINITTIRKTGEGWVGSYSVNTAYGDHAKYGGSLNLSYQKDKIYFFANASGNLGNLVENVVVFADYDTTEEQVLMDLTSARRPFMGLYTGEAGLDYQLSERTTIGVLASLNIRDWTMDAISESDIRSTETGNFIEIIESVEENFLFRTLLNFNFRHKFSETSNISLNYDNIGFERENPTDYDAIRVFDDGREETNEFISDTETPLDINVFKLDFSTASSEKLTLETGAKAALSEFQNDVEVSNLVGDVFVEDDRFTDVFELDEDIYAAYISTDFQVNPKFLIRTGLRYEYYHLDLSVLNQGQIVDRIQNNLFPSISLNYMKSEDNEWNLSYVQRIERPSFLNLAPFFYFYNQNTLFTGNPNLIPAILNQFKLDYRYKRLNLSLQYTDTSDPIFNWQAVLEGNPEALVFKAQQGEENRVVAFTADLPWKINSWWSSRYNLLLNYLDQIPIIDSEPVTERNTSFILTTVQSFDLGKEFNLEISGELNSAQYEGLIRTEPRPTLDVGIRKRFQSGASLALNVTDVFDTSSEWNFVGDNPQDDIFYDWLFDNEGPIVRLSFSMPFGSNIKRDKRERESGSEEEQRRLN</sequence>
<reference evidence="9 10" key="1">
    <citation type="submission" date="2018-03" db="EMBL/GenBank/DDBJ databases">
        <title>Genomic Encyclopedia of Archaeal and Bacterial Type Strains, Phase II (KMG-II): from individual species to whole genera.</title>
        <authorList>
            <person name="Goeker M."/>
        </authorList>
    </citation>
    <scope>NUCLEOTIDE SEQUENCE [LARGE SCALE GENOMIC DNA]</scope>
    <source>
        <strain evidence="9 10">DSM 25027</strain>
    </source>
</reference>
<dbReference type="Gene3D" id="2.170.130.10">
    <property type="entry name" value="TonB-dependent receptor, plug domain"/>
    <property type="match status" value="1"/>
</dbReference>
<dbReference type="PANTHER" id="PTHR30069:SF29">
    <property type="entry name" value="HEMOGLOBIN AND HEMOGLOBIN-HAPTOGLOBIN-BINDING PROTEIN 1-RELATED"/>
    <property type="match status" value="1"/>
</dbReference>
<feature type="domain" description="Outer membrane protein beta-barrel" evidence="8">
    <location>
        <begin position="376"/>
        <end position="752"/>
    </location>
</feature>
<dbReference type="AlphaFoldDB" id="A0A2T0M9W6"/>
<name>A0A2T0M9W6_9FLAO</name>
<keyword evidence="10" id="KW-1185">Reference proteome</keyword>
<protein>
    <submittedName>
        <fullName evidence="9">Outer membrane receptor protein involved in Fe transport</fullName>
    </submittedName>
</protein>
<keyword evidence="2" id="KW-0813">Transport</keyword>
<evidence type="ECO:0000256" key="5">
    <source>
        <dbReference type="ARBA" id="ARBA00022729"/>
    </source>
</evidence>
<dbReference type="Proteomes" id="UP000237640">
    <property type="component" value="Unassembled WGS sequence"/>
</dbReference>
<dbReference type="InterPro" id="IPR039426">
    <property type="entry name" value="TonB-dep_rcpt-like"/>
</dbReference>
<evidence type="ECO:0000256" key="7">
    <source>
        <dbReference type="ARBA" id="ARBA00023237"/>
    </source>
</evidence>
<dbReference type="InterPro" id="IPR008969">
    <property type="entry name" value="CarboxyPept-like_regulatory"/>
</dbReference>
<gene>
    <name evidence="9" type="ORF">CLV81_2667</name>
</gene>
<proteinExistence type="predicted"/>
<dbReference type="GO" id="GO:0044718">
    <property type="term" value="P:siderophore transmembrane transport"/>
    <property type="evidence" value="ECO:0007669"/>
    <property type="project" value="TreeGrafter"/>
</dbReference>
<keyword evidence="4" id="KW-0812">Transmembrane</keyword>
<evidence type="ECO:0000256" key="1">
    <source>
        <dbReference type="ARBA" id="ARBA00004571"/>
    </source>
</evidence>
<evidence type="ECO:0000313" key="10">
    <source>
        <dbReference type="Proteomes" id="UP000237640"/>
    </source>
</evidence>
<dbReference type="Pfam" id="PF13715">
    <property type="entry name" value="CarbopepD_reg_2"/>
    <property type="match status" value="1"/>
</dbReference>
<evidence type="ECO:0000256" key="6">
    <source>
        <dbReference type="ARBA" id="ARBA00023136"/>
    </source>
</evidence>
<comment type="caution">
    <text evidence="9">The sequence shown here is derived from an EMBL/GenBank/DDBJ whole genome shotgun (WGS) entry which is preliminary data.</text>
</comment>
<dbReference type="InterPro" id="IPR036942">
    <property type="entry name" value="Beta-barrel_TonB_sf"/>
</dbReference>
<evidence type="ECO:0000313" key="9">
    <source>
        <dbReference type="EMBL" id="PRX54269.1"/>
    </source>
</evidence>
<comment type="subcellular location">
    <subcellularLocation>
        <location evidence="1">Cell outer membrane</location>
        <topology evidence="1">Multi-pass membrane protein</topology>
    </subcellularLocation>
</comment>
<dbReference type="OrthoDB" id="8764943at2"/>
<keyword evidence="7" id="KW-0998">Cell outer membrane</keyword>
<dbReference type="SUPFAM" id="SSF56935">
    <property type="entry name" value="Porins"/>
    <property type="match status" value="1"/>
</dbReference>